<dbReference type="Pfam" id="PF00990">
    <property type="entry name" value="GGDEF"/>
    <property type="match status" value="1"/>
</dbReference>
<dbReference type="Gene3D" id="3.30.70.270">
    <property type="match status" value="1"/>
</dbReference>
<gene>
    <name evidence="4" type="ORF">F988_02185</name>
</gene>
<dbReference type="InterPro" id="IPR050469">
    <property type="entry name" value="Diguanylate_Cyclase"/>
</dbReference>
<dbReference type="Proteomes" id="UP000023776">
    <property type="component" value="Unassembled WGS sequence"/>
</dbReference>
<evidence type="ECO:0000256" key="1">
    <source>
        <dbReference type="ARBA" id="ARBA00012528"/>
    </source>
</evidence>
<dbReference type="AlphaFoldDB" id="N8RPT2"/>
<sequence length="78" mass="8986">MADTSLKAAYACAEQIRQHMSQTAISIDQQRHFFIQLSISLCICMPKNHQAMKHLFNQADDAFYQAKRQGRNWVVIST</sequence>
<evidence type="ECO:0000256" key="2">
    <source>
        <dbReference type="ARBA" id="ARBA00034247"/>
    </source>
</evidence>
<organism evidence="4 5">
    <name type="scientific">Acinetobacter parvus DSM 16617 = CIP 108168</name>
    <dbReference type="NCBI Taxonomy" id="981333"/>
    <lineage>
        <taxon>Bacteria</taxon>
        <taxon>Pseudomonadati</taxon>
        <taxon>Pseudomonadota</taxon>
        <taxon>Gammaproteobacteria</taxon>
        <taxon>Moraxellales</taxon>
        <taxon>Moraxellaceae</taxon>
        <taxon>Acinetobacter</taxon>
    </lineage>
</organism>
<evidence type="ECO:0000313" key="5">
    <source>
        <dbReference type="Proteomes" id="UP000023776"/>
    </source>
</evidence>
<comment type="catalytic activity">
    <reaction evidence="2">
        <text>2 GTP = 3',3'-c-di-GMP + 2 diphosphate</text>
        <dbReference type="Rhea" id="RHEA:24898"/>
        <dbReference type="ChEBI" id="CHEBI:33019"/>
        <dbReference type="ChEBI" id="CHEBI:37565"/>
        <dbReference type="ChEBI" id="CHEBI:58805"/>
        <dbReference type="EC" id="2.7.7.65"/>
    </reaction>
</comment>
<dbReference type="PANTHER" id="PTHR45138">
    <property type="entry name" value="REGULATORY COMPONENTS OF SENSORY TRANSDUCTION SYSTEM"/>
    <property type="match status" value="1"/>
</dbReference>
<dbReference type="GO" id="GO:0052621">
    <property type="term" value="F:diguanylate cyclase activity"/>
    <property type="evidence" value="ECO:0007669"/>
    <property type="project" value="UniProtKB-EC"/>
</dbReference>
<dbReference type="PANTHER" id="PTHR45138:SF9">
    <property type="entry name" value="DIGUANYLATE CYCLASE DGCM-RELATED"/>
    <property type="match status" value="1"/>
</dbReference>
<keyword evidence="5" id="KW-1185">Reference proteome</keyword>
<dbReference type="PATRIC" id="fig|981333.9.peg.2248"/>
<feature type="domain" description="GGDEF" evidence="3">
    <location>
        <begin position="1"/>
        <end position="78"/>
    </location>
</feature>
<dbReference type="EMBL" id="APOM01000052">
    <property type="protein sequence ID" value="ENU35539.1"/>
    <property type="molecule type" value="Genomic_DNA"/>
</dbReference>
<proteinExistence type="predicted"/>
<protein>
    <recommendedName>
        <fullName evidence="1">diguanylate cyclase</fullName>
        <ecNumber evidence="1">2.7.7.65</ecNumber>
    </recommendedName>
</protein>
<dbReference type="SUPFAM" id="SSF55073">
    <property type="entry name" value="Nucleotide cyclase"/>
    <property type="match status" value="1"/>
</dbReference>
<evidence type="ECO:0000313" key="4">
    <source>
        <dbReference type="EMBL" id="ENU35539.1"/>
    </source>
</evidence>
<dbReference type="InterPro" id="IPR029787">
    <property type="entry name" value="Nucleotide_cyclase"/>
</dbReference>
<dbReference type="InterPro" id="IPR043128">
    <property type="entry name" value="Rev_trsase/Diguanyl_cyclase"/>
</dbReference>
<dbReference type="HOGENOM" id="CLU_2613945_0_0_6"/>
<dbReference type="InterPro" id="IPR000160">
    <property type="entry name" value="GGDEF_dom"/>
</dbReference>
<evidence type="ECO:0000259" key="3">
    <source>
        <dbReference type="PROSITE" id="PS50887"/>
    </source>
</evidence>
<name>N8RPT2_9GAMM</name>
<dbReference type="PROSITE" id="PS50887">
    <property type="entry name" value="GGDEF"/>
    <property type="match status" value="1"/>
</dbReference>
<dbReference type="EC" id="2.7.7.65" evidence="1"/>
<dbReference type="NCBIfam" id="TIGR00254">
    <property type="entry name" value="GGDEF"/>
    <property type="match status" value="1"/>
</dbReference>
<accession>N8RPT2</accession>
<reference evidence="4 5" key="1">
    <citation type="submission" date="2013-02" db="EMBL/GenBank/DDBJ databases">
        <title>The Genome Sequence of Acinetobacter parvus CIP 108168.</title>
        <authorList>
            <consortium name="The Broad Institute Genome Sequencing Platform"/>
            <consortium name="The Broad Institute Genome Sequencing Center for Infectious Disease"/>
            <person name="Cerqueira G."/>
            <person name="Feldgarden M."/>
            <person name="Courvalin P."/>
            <person name="Perichon B."/>
            <person name="Grillot-Courvalin C."/>
            <person name="Clermont D."/>
            <person name="Rocha E."/>
            <person name="Yoon E.-J."/>
            <person name="Nemec A."/>
            <person name="Walker B."/>
            <person name="Young S.K."/>
            <person name="Zeng Q."/>
            <person name="Gargeya S."/>
            <person name="Fitzgerald M."/>
            <person name="Haas B."/>
            <person name="Abouelleil A."/>
            <person name="Alvarado L."/>
            <person name="Arachchi H.M."/>
            <person name="Berlin A.M."/>
            <person name="Chapman S.B."/>
            <person name="Dewar J."/>
            <person name="Goldberg J."/>
            <person name="Griggs A."/>
            <person name="Gujja S."/>
            <person name="Hansen M."/>
            <person name="Howarth C."/>
            <person name="Imamovic A."/>
            <person name="Larimer J."/>
            <person name="McCowan C."/>
            <person name="Murphy C."/>
            <person name="Neiman D."/>
            <person name="Pearson M."/>
            <person name="Priest M."/>
            <person name="Roberts A."/>
            <person name="Saif S."/>
            <person name="Shea T."/>
            <person name="Sisk P."/>
            <person name="Sykes S."/>
            <person name="Wortman J."/>
            <person name="Nusbaum C."/>
            <person name="Birren B."/>
        </authorList>
    </citation>
    <scope>NUCLEOTIDE SEQUENCE [LARGE SCALE GENOMIC DNA]</scope>
    <source>
        <strain evidence="4 5">CIP 108168</strain>
    </source>
</reference>
<comment type="caution">
    <text evidence="4">The sequence shown here is derived from an EMBL/GenBank/DDBJ whole genome shotgun (WGS) entry which is preliminary data.</text>
</comment>